<organism evidence="2 3">
    <name type="scientific">Aspergillus cristatus</name>
    <name type="common">Chinese Fuzhuan brick tea-fermentation fungus</name>
    <name type="synonym">Eurotium cristatum</name>
    <dbReference type="NCBI Taxonomy" id="573508"/>
    <lineage>
        <taxon>Eukaryota</taxon>
        <taxon>Fungi</taxon>
        <taxon>Dikarya</taxon>
        <taxon>Ascomycota</taxon>
        <taxon>Pezizomycotina</taxon>
        <taxon>Eurotiomycetes</taxon>
        <taxon>Eurotiomycetidae</taxon>
        <taxon>Eurotiales</taxon>
        <taxon>Aspergillaceae</taxon>
        <taxon>Aspergillus</taxon>
        <taxon>Aspergillus subgen. Aspergillus</taxon>
    </lineage>
</organism>
<feature type="region of interest" description="Disordered" evidence="1">
    <location>
        <begin position="301"/>
        <end position="336"/>
    </location>
</feature>
<evidence type="ECO:0000256" key="1">
    <source>
        <dbReference type="SAM" id="MobiDB-lite"/>
    </source>
</evidence>
<name>A0A1E3BAX2_ASPCR</name>
<reference evidence="2 3" key="1">
    <citation type="journal article" date="2016" name="BMC Genomics">
        <title>Comparative genomic and transcriptomic analyses of the Fuzhuan brick tea-fermentation fungus Aspergillus cristatus.</title>
        <authorList>
            <person name="Ge Y."/>
            <person name="Wang Y."/>
            <person name="Liu Y."/>
            <person name="Tan Y."/>
            <person name="Ren X."/>
            <person name="Zhang X."/>
            <person name="Hyde K.D."/>
            <person name="Liu Y."/>
            <person name="Liu Z."/>
        </authorList>
    </citation>
    <scope>NUCLEOTIDE SEQUENCE [LARGE SCALE GENOMIC DNA]</scope>
    <source>
        <strain evidence="2 3">GZAAS20.1005</strain>
    </source>
</reference>
<proteinExistence type="predicted"/>
<accession>A0A1E3BAX2</accession>
<feature type="compositionally biased region" description="Polar residues" evidence="1">
    <location>
        <begin position="1"/>
        <end position="15"/>
    </location>
</feature>
<sequence length="448" mass="51478">MSSTHVSRWEQTPSYVPTPGDFGREQTPSVCPSPAYTYGDRSSPSHRPASDCLGFLDDTELNWGGTYHEDTPKSIDYLVEWKVTLNNRILEKDTEQDLVFKPSAYWQQIKEKAEHIVQRKKSRNQRVRSDDTTVVAAVNDRSQRDLTKRFEGTDIDWTPIETQLLRWENLFRQGKKLRLLVSINYIEDNAPSPSRTDKRGNTSITNGMLRDIYDQMTAEDSSGQHSIWRDVYRKMRCPGPPCHHEGQYCWLDPAGKKHYKLRTHHMKALVKYAEQGGTLETHGDVPNTIRDQLYAEERQQIEKRQKVPNPPPTGSVLPPININVGPTQSSQPSDDLRDRTEIASFDQADSDIPGPIEVAVEEYTNWHLAKVSTNNFKDNIRKARDIVLDNCLDLGQLPNPKIGPDFFVREGVKIGVAYRFVSDTKKWLKQCKRKRSIEDDGYYENISE</sequence>
<feature type="region of interest" description="Disordered" evidence="1">
    <location>
        <begin position="1"/>
        <end position="47"/>
    </location>
</feature>
<dbReference type="EMBL" id="JXNT01000006">
    <property type="protein sequence ID" value="ODM18133.1"/>
    <property type="molecule type" value="Genomic_DNA"/>
</dbReference>
<dbReference type="VEuPathDB" id="FungiDB:SI65_06004"/>
<dbReference type="Proteomes" id="UP000094569">
    <property type="component" value="Unassembled WGS sequence"/>
</dbReference>
<evidence type="ECO:0000313" key="2">
    <source>
        <dbReference type="EMBL" id="ODM18133.1"/>
    </source>
</evidence>
<dbReference type="AlphaFoldDB" id="A0A1E3BAX2"/>
<feature type="compositionally biased region" description="Polar residues" evidence="1">
    <location>
        <begin position="324"/>
        <end position="333"/>
    </location>
</feature>
<keyword evidence="3" id="KW-1185">Reference proteome</keyword>
<protein>
    <submittedName>
        <fullName evidence="2">Uncharacterized protein</fullName>
    </submittedName>
</protein>
<comment type="caution">
    <text evidence="2">The sequence shown here is derived from an EMBL/GenBank/DDBJ whole genome shotgun (WGS) entry which is preliminary data.</text>
</comment>
<gene>
    <name evidence="2" type="ORF">SI65_06004</name>
</gene>
<dbReference type="OrthoDB" id="4232626at2759"/>
<dbReference type="STRING" id="573508.A0A1E3BAX2"/>
<evidence type="ECO:0000313" key="3">
    <source>
        <dbReference type="Proteomes" id="UP000094569"/>
    </source>
</evidence>